<evidence type="ECO:0000256" key="1">
    <source>
        <dbReference type="SAM" id="MobiDB-lite"/>
    </source>
</evidence>
<reference evidence="2" key="1">
    <citation type="submission" date="2009-04" db="EMBL/GenBank/DDBJ databases">
        <authorList>
            <person name="Weinstock G."/>
            <person name="Sodergren E."/>
            <person name="Clifton S."/>
            <person name="Fulton L."/>
            <person name="Fulton B."/>
            <person name="Courtney L."/>
            <person name="Fronick C."/>
            <person name="Harrison M."/>
            <person name="Strong C."/>
            <person name="Farmer C."/>
            <person name="Delahaunty K."/>
            <person name="Markovic C."/>
            <person name="Hall O."/>
            <person name="Minx P."/>
            <person name="Tomlinson C."/>
            <person name="Mitreva M."/>
            <person name="Nelson J."/>
            <person name="Hou S."/>
            <person name="Wollam A."/>
            <person name="Pepin K.H."/>
            <person name="Johnson M."/>
            <person name="Bhonagiri V."/>
            <person name="Nash W.E."/>
            <person name="Warren W."/>
            <person name="Chinwalla A."/>
            <person name="Mardis E.R."/>
            <person name="Wilson R.K."/>
        </authorList>
    </citation>
    <scope>NUCLEOTIDE SEQUENCE [LARGE SCALE GENOMIC DNA]</scope>
    <source>
        <strain evidence="2">ATCC 51147</strain>
    </source>
</reference>
<sequence length="44" mass="4731">MSLCNQALPPSGKRRPSDVNKRRRSIGRPAAFFGLGMGKGSLKS</sequence>
<name>C4GG22_9NEIS</name>
<accession>C4GG22</accession>
<proteinExistence type="predicted"/>
<dbReference type="EMBL" id="ACJW02000002">
    <property type="protein sequence ID" value="EEP69177.1"/>
    <property type="molecule type" value="Genomic_DNA"/>
</dbReference>
<dbReference type="AlphaFoldDB" id="C4GG22"/>
<evidence type="ECO:0000313" key="3">
    <source>
        <dbReference type="Proteomes" id="UP000003009"/>
    </source>
</evidence>
<comment type="caution">
    <text evidence="2">The sequence shown here is derived from an EMBL/GenBank/DDBJ whole genome shotgun (WGS) entry which is preliminary data.</text>
</comment>
<organism evidence="2 3">
    <name type="scientific">Kingella oralis ATCC 51147</name>
    <dbReference type="NCBI Taxonomy" id="629741"/>
    <lineage>
        <taxon>Bacteria</taxon>
        <taxon>Pseudomonadati</taxon>
        <taxon>Pseudomonadota</taxon>
        <taxon>Betaproteobacteria</taxon>
        <taxon>Neisseriales</taxon>
        <taxon>Neisseriaceae</taxon>
        <taxon>Kingella</taxon>
    </lineage>
</organism>
<dbReference type="STRING" id="629741.GCWU000324_01089"/>
<protein>
    <submittedName>
        <fullName evidence="2">Uncharacterized protein</fullName>
    </submittedName>
</protein>
<gene>
    <name evidence="2" type="ORF">GCWU000324_01089</name>
</gene>
<keyword evidence="3" id="KW-1185">Reference proteome</keyword>
<dbReference type="Proteomes" id="UP000003009">
    <property type="component" value="Unassembled WGS sequence"/>
</dbReference>
<dbReference type="HOGENOM" id="CLU_3217401_0_0_4"/>
<feature type="region of interest" description="Disordered" evidence="1">
    <location>
        <begin position="1"/>
        <end position="44"/>
    </location>
</feature>
<feature type="compositionally biased region" description="Gly residues" evidence="1">
    <location>
        <begin position="35"/>
        <end position="44"/>
    </location>
</feature>
<evidence type="ECO:0000313" key="2">
    <source>
        <dbReference type="EMBL" id="EEP69177.1"/>
    </source>
</evidence>